<name>A0A091DXB9_FUKDA</name>
<dbReference type="EMBL" id="KN122898">
    <property type="protein sequence ID" value="KFO27481.1"/>
    <property type="molecule type" value="Genomic_DNA"/>
</dbReference>
<dbReference type="AlphaFoldDB" id="A0A091DXB9"/>
<evidence type="ECO:0000256" key="1">
    <source>
        <dbReference type="SAM" id="MobiDB-lite"/>
    </source>
</evidence>
<reference evidence="2 3" key="1">
    <citation type="submission" date="2013-11" db="EMBL/GenBank/DDBJ databases">
        <title>The Damaraland mole rat (Fukomys damarensis) genome and evolution of African mole rats.</title>
        <authorList>
            <person name="Gladyshev V.N."/>
            <person name="Fang X."/>
        </authorList>
    </citation>
    <scope>NUCLEOTIDE SEQUENCE [LARGE SCALE GENOMIC DNA]</scope>
    <source>
        <tissue evidence="2">Liver</tissue>
    </source>
</reference>
<gene>
    <name evidence="2" type="ORF">H920_11023</name>
</gene>
<feature type="region of interest" description="Disordered" evidence="1">
    <location>
        <begin position="67"/>
        <end position="101"/>
    </location>
</feature>
<accession>A0A091DXB9</accession>
<dbReference type="Proteomes" id="UP000028990">
    <property type="component" value="Unassembled WGS sequence"/>
</dbReference>
<evidence type="ECO:0000313" key="3">
    <source>
        <dbReference type="Proteomes" id="UP000028990"/>
    </source>
</evidence>
<organism evidence="2 3">
    <name type="scientific">Fukomys damarensis</name>
    <name type="common">Damaraland mole rat</name>
    <name type="synonym">Cryptomys damarensis</name>
    <dbReference type="NCBI Taxonomy" id="885580"/>
    <lineage>
        <taxon>Eukaryota</taxon>
        <taxon>Metazoa</taxon>
        <taxon>Chordata</taxon>
        <taxon>Craniata</taxon>
        <taxon>Vertebrata</taxon>
        <taxon>Euteleostomi</taxon>
        <taxon>Mammalia</taxon>
        <taxon>Eutheria</taxon>
        <taxon>Euarchontoglires</taxon>
        <taxon>Glires</taxon>
        <taxon>Rodentia</taxon>
        <taxon>Hystricomorpha</taxon>
        <taxon>Bathyergidae</taxon>
        <taxon>Fukomys</taxon>
    </lineage>
</organism>
<evidence type="ECO:0000313" key="2">
    <source>
        <dbReference type="EMBL" id="KFO27481.1"/>
    </source>
</evidence>
<protein>
    <submittedName>
        <fullName evidence="2">Uncharacterized protein</fullName>
    </submittedName>
</protein>
<proteinExistence type="predicted"/>
<keyword evidence="3" id="KW-1185">Reference proteome</keyword>
<sequence length="101" mass="11637">MIQVDSDQVSSKMSAIAIKEHDRPFRVRLSSRQQALLVQRHSLRSVRWARGRPPKLILAGQERQDVFRRTRVRPGGDTYPERTSLASQPDLKRASLYKAAR</sequence>